<evidence type="ECO:0000313" key="9">
    <source>
        <dbReference type="Proteomes" id="UP000321595"/>
    </source>
</evidence>
<feature type="transmembrane region" description="Helical" evidence="7">
    <location>
        <begin position="998"/>
        <end position="1021"/>
    </location>
</feature>
<reference evidence="8 9" key="1">
    <citation type="submission" date="2019-08" db="EMBL/GenBank/DDBJ databases">
        <authorList>
            <person name="Liang Q."/>
        </authorList>
    </citation>
    <scope>NUCLEOTIDE SEQUENCE [LARGE SCALE GENOMIC DNA]</scope>
    <source>
        <strain evidence="8 9">V1718</strain>
    </source>
</reference>
<dbReference type="GO" id="GO:0005886">
    <property type="term" value="C:plasma membrane"/>
    <property type="evidence" value="ECO:0007669"/>
    <property type="project" value="UniProtKB-SubCell"/>
</dbReference>
<proteinExistence type="predicted"/>
<dbReference type="PANTHER" id="PTHR32063:SF4">
    <property type="entry name" value="SLR6043 PROTEIN"/>
    <property type="match status" value="1"/>
</dbReference>
<dbReference type="Gene3D" id="3.30.2090.10">
    <property type="entry name" value="Multidrug efflux transporter AcrB TolC docking domain, DN and DC subdomains"/>
    <property type="match status" value="2"/>
</dbReference>
<dbReference type="NCBIfam" id="TIGR00914">
    <property type="entry name" value="2A0601"/>
    <property type="match status" value="1"/>
</dbReference>
<keyword evidence="6 7" id="KW-0472">Membrane</keyword>
<evidence type="ECO:0000256" key="1">
    <source>
        <dbReference type="ARBA" id="ARBA00004651"/>
    </source>
</evidence>
<dbReference type="OrthoDB" id="9798415at2"/>
<feature type="transmembrane region" description="Helical" evidence="7">
    <location>
        <begin position="445"/>
        <end position="462"/>
    </location>
</feature>
<dbReference type="Gene3D" id="3.30.70.1430">
    <property type="entry name" value="Multidrug efflux transporter AcrB pore domain"/>
    <property type="match status" value="2"/>
</dbReference>
<dbReference type="AlphaFoldDB" id="A0A5B8XP32"/>
<feature type="transmembrane region" description="Helical" evidence="7">
    <location>
        <begin position="968"/>
        <end position="986"/>
    </location>
</feature>
<feature type="transmembrane region" description="Helical" evidence="7">
    <location>
        <begin position="12"/>
        <end position="31"/>
    </location>
</feature>
<evidence type="ECO:0000256" key="2">
    <source>
        <dbReference type="ARBA" id="ARBA00022448"/>
    </source>
</evidence>
<feature type="transmembrane region" description="Helical" evidence="7">
    <location>
        <begin position="915"/>
        <end position="935"/>
    </location>
</feature>
<dbReference type="InterPro" id="IPR004763">
    <property type="entry name" value="CusA-like"/>
</dbReference>
<dbReference type="Pfam" id="PF00873">
    <property type="entry name" value="ACR_tran"/>
    <property type="match status" value="1"/>
</dbReference>
<protein>
    <submittedName>
        <fullName evidence="8">Efflux RND transporter permease subunit</fullName>
    </submittedName>
</protein>
<dbReference type="GO" id="GO:0008324">
    <property type="term" value="F:monoatomic cation transmembrane transporter activity"/>
    <property type="evidence" value="ECO:0007669"/>
    <property type="project" value="InterPro"/>
</dbReference>
<dbReference type="SUPFAM" id="SSF82714">
    <property type="entry name" value="Multidrug efflux transporter AcrB TolC docking domain, DN and DC subdomains"/>
    <property type="match status" value="2"/>
</dbReference>
<dbReference type="Gene3D" id="1.20.1640.10">
    <property type="entry name" value="Multidrug efflux transporter AcrB transmembrane domain"/>
    <property type="match status" value="2"/>
</dbReference>
<dbReference type="SUPFAM" id="SSF82693">
    <property type="entry name" value="Multidrug efflux transporter AcrB pore domain, PN1, PN2, PC1 and PC2 subdomains"/>
    <property type="match status" value="3"/>
</dbReference>
<keyword evidence="5 7" id="KW-1133">Transmembrane helix</keyword>
<gene>
    <name evidence="8" type="ORF">FRD01_00540</name>
</gene>
<dbReference type="PRINTS" id="PR00702">
    <property type="entry name" value="ACRIFLAVINRP"/>
</dbReference>
<dbReference type="KEGG" id="bbae:FRD01_00540"/>
<dbReference type="Proteomes" id="UP000321595">
    <property type="component" value="Chromosome"/>
</dbReference>
<dbReference type="RefSeq" id="WP_146956639.1">
    <property type="nucleotide sequence ID" value="NZ_CP042467.1"/>
</dbReference>
<comment type="subcellular location">
    <subcellularLocation>
        <location evidence="1">Cell membrane</location>
        <topology evidence="1">Multi-pass membrane protein</topology>
    </subcellularLocation>
</comment>
<evidence type="ECO:0000313" key="8">
    <source>
        <dbReference type="EMBL" id="QED25773.1"/>
    </source>
</evidence>
<organism evidence="8 9">
    <name type="scientific">Microvenator marinus</name>
    <dbReference type="NCBI Taxonomy" id="2600177"/>
    <lineage>
        <taxon>Bacteria</taxon>
        <taxon>Deltaproteobacteria</taxon>
        <taxon>Bradymonadales</taxon>
        <taxon>Microvenatoraceae</taxon>
        <taxon>Microvenator</taxon>
    </lineage>
</organism>
<evidence type="ECO:0000256" key="5">
    <source>
        <dbReference type="ARBA" id="ARBA00022989"/>
    </source>
</evidence>
<feature type="transmembrane region" description="Helical" evidence="7">
    <location>
        <begin position="891"/>
        <end position="909"/>
    </location>
</feature>
<name>A0A5B8XP32_9DELT</name>
<feature type="transmembrane region" description="Helical" evidence="7">
    <location>
        <begin position="363"/>
        <end position="383"/>
    </location>
</feature>
<dbReference type="PANTHER" id="PTHR32063">
    <property type="match status" value="1"/>
</dbReference>
<feature type="transmembrane region" description="Helical" evidence="7">
    <location>
        <begin position="535"/>
        <end position="554"/>
    </location>
</feature>
<dbReference type="Gene3D" id="3.30.70.1320">
    <property type="entry name" value="Multidrug efflux transporter AcrB pore domain like"/>
    <property type="match status" value="1"/>
</dbReference>
<dbReference type="SUPFAM" id="SSF82866">
    <property type="entry name" value="Multidrug efflux transporter AcrB transmembrane domain"/>
    <property type="match status" value="2"/>
</dbReference>
<keyword evidence="2" id="KW-0813">Transport</keyword>
<evidence type="ECO:0000256" key="3">
    <source>
        <dbReference type="ARBA" id="ARBA00022475"/>
    </source>
</evidence>
<evidence type="ECO:0000256" key="4">
    <source>
        <dbReference type="ARBA" id="ARBA00022692"/>
    </source>
</evidence>
<feature type="transmembrane region" description="Helical" evidence="7">
    <location>
        <begin position="864"/>
        <end position="884"/>
    </location>
</feature>
<keyword evidence="3" id="KW-1003">Cell membrane</keyword>
<dbReference type="GO" id="GO:0042910">
    <property type="term" value="F:xenobiotic transmembrane transporter activity"/>
    <property type="evidence" value="ECO:0007669"/>
    <property type="project" value="TreeGrafter"/>
</dbReference>
<keyword evidence="9" id="KW-1185">Reference proteome</keyword>
<keyword evidence="4 7" id="KW-0812">Transmembrane</keyword>
<sequence>MIDSIIKWSLENRLFVLVLAAAMMVWGFLIAREMPLDVFPDLSSPTVTVVTDAHGMAPEEMERLVTFPIETGMNGATGVRRVRSSTSVGISVVWVEFDWGTDIFRARQTVAEKLQLVQASLPPDIAPPVLAPTSSIMGEILFIGLSSETVSPASVRTFAEWELRRRLLAIPGVSQVVPIGGALQQVQVIIRPADLQAYDVSLDEVVESVAEASDNSSAGFYEEGGEEVLLLGLGRATTIEDLKNSVVTAREGLPIRLGDLAHVEVAGGLKRGDAAVSGRPGVIMGIQKQPGVNTLELTRRIEEVLDSVEADLEEGVKLDRALLRQADFIENAVNNVTEALRDGALLVILIIGFFLMSGRATIITALAIPLSLLATVLVLSAMGAGINTMTLGGMAIAVGALVDDAIIDVENIVRRLRQRAAGELFTEVSIPELVFLASKEIRGSIVFATLIIMLVFTPIFFLEGVEGRLLEPLGVAYIVSLGASLVVALTVTPVLSLLLLPNSKAVREGLEPKGVKWLRGRYESMLQKTVGSWKTLASIALIAVLLAGAAALVAGRSFLPEFNEGALTISVVSPPGTSLTRSNEIAGRVERILLSHEEVVSTARRTGRAELDEHAMGTNASEIDVRLQMNERSEAALLAALREEFKQIPGTNIVIGQPISHRIDHMLSGTRANIAVKIFGPDLNELKQLAGLAEAEMMSVPGLVDLAIEEQSHLPVLSMKLDRDAVAMHGLKVHDVTEALETAFYGRTVSQLLMGPYSLDLVVRYPDSARETQAKIRSTRIKAPDGSWVPLEALTTVSRDGTPNQISRENGQRKIVVMANVASGSDLGTAVDQIAERLGKMTLPSGYHIEYGGQFEAAEKAANALFWLSLLVILGIFLLLFVALGSGRDASLVMLNLPLALIGGVGGVWVGGGVISIASIIGFITLFGVATRNGIMMVTHIKHLQREEGVVSPRDAVIQGASERLSPILMTALASGFGLLPLALALGEPGSEIQAPMALVILFGLFSSTLLNMVVVPAMVLRFGSITHESSEQRAA</sequence>
<dbReference type="InterPro" id="IPR001036">
    <property type="entry name" value="Acrflvin-R"/>
</dbReference>
<dbReference type="Gene3D" id="3.30.70.1440">
    <property type="entry name" value="Multidrug efflux transporter AcrB pore domain"/>
    <property type="match status" value="1"/>
</dbReference>
<accession>A0A5B8XP32</accession>
<dbReference type="EMBL" id="CP042467">
    <property type="protein sequence ID" value="QED25773.1"/>
    <property type="molecule type" value="Genomic_DNA"/>
</dbReference>
<feature type="transmembrane region" description="Helical" evidence="7">
    <location>
        <begin position="474"/>
        <end position="500"/>
    </location>
</feature>
<evidence type="ECO:0000256" key="7">
    <source>
        <dbReference type="SAM" id="Phobius"/>
    </source>
</evidence>
<evidence type="ECO:0000256" key="6">
    <source>
        <dbReference type="ARBA" id="ARBA00023136"/>
    </source>
</evidence>
<dbReference type="InterPro" id="IPR027463">
    <property type="entry name" value="AcrB_DN_DC_subdom"/>
</dbReference>